<dbReference type="RefSeq" id="WP_146957004.1">
    <property type="nucleotide sequence ID" value="NZ_CP042467.1"/>
</dbReference>
<evidence type="ECO:0000259" key="8">
    <source>
        <dbReference type="PROSITE" id="PS50928"/>
    </source>
</evidence>
<keyword evidence="4 7" id="KW-0812">Transmembrane</keyword>
<sequence>MTTYIIKRILLMFPTLFAIAVIIFVVLNFAPGQPGGQAQSSDGAQDARSAEGRESYRIFKEQFNFDKPVMFNTRFSLTVNDVNQELEALADFNRPVCGEGAPEGCIEASVRPSSAEIIKAQDVVEDWGLYIVPQLIDIANNHERLDVRLQATNRLSTNAKQRLINEYGRKQTDEERAYNKRINSENEMISQWSSSAASKEELDAFLKETWNPWFEENKARWEWSFTDKTKIFFIDTRFAKYWGNLMRFDFGVSHVDKRPVLEKIMERLPYTLVLNLVSIIIAYILSIPLGIWSAYRQNTNADRVLTGVLFALYSLPSFFVGVLLLQTFADGDPFGWFPTGGFAGRLPDWYGPRPGIASTDDMTVLEYTASMTYHLMLPAFCLTYGSIASLSRYARTGILDTIRADFIRTARAKGLSETMVVIKHAVRNGMIPVLTLLGTMLPALIGGSVVIEYVFNIPGMGLFMFESIFARDYNAIMGVLLISTVLTLVGLLLSDISYAVVDPRISFD</sequence>
<comment type="subcellular location">
    <subcellularLocation>
        <location evidence="1 7">Cell membrane</location>
        <topology evidence="1 7">Multi-pass membrane protein</topology>
    </subcellularLocation>
</comment>
<gene>
    <name evidence="9" type="ORF">FRD01_01580</name>
</gene>
<evidence type="ECO:0000313" key="10">
    <source>
        <dbReference type="Proteomes" id="UP000321595"/>
    </source>
</evidence>
<dbReference type="PANTHER" id="PTHR30465">
    <property type="entry name" value="INNER MEMBRANE ABC TRANSPORTER"/>
    <property type="match status" value="1"/>
</dbReference>
<dbReference type="OrthoDB" id="9778910at2"/>
<keyword evidence="6 7" id="KW-0472">Membrane</keyword>
<feature type="transmembrane region" description="Helical" evidence="7">
    <location>
        <begin position="433"/>
        <end position="455"/>
    </location>
</feature>
<evidence type="ECO:0000256" key="7">
    <source>
        <dbReference type="RuleBase" id="RU363032"/>
    </source>
</evidence>
<keyword evidence="3" id="KW-1003">Cell membrane</keyword>
<evidence type="ECO:0000256" key="5">
    <source>
        <dbReference type="ARBA" id="ARBA00022989"/>
    </source>
</evidence>
<comment type="similarity">
    <text evidence="7">Belongs to the binding-protein-dependent transport system permease family.</text>
</comment>
<feature type="transmembrane region" description="Helical" evidence="7">
    <location>
        <begin position="475"/>
        <end position="501"/>
    </location>
</feature>
<evidence type="ECO:0000256" key="6">
    <source>
        <dbReference type="ARBA" id="ARBA00023136"/>
    </source>
</evidence>
<dbReference type="SUPFAM" id="SSF161098">
    <property type="entry name" value="MetI-like"/>
    <property type="match status" value="1"/>
</dbReference>
<evidence type="ECO:0000256" key="2">
    <source>
        <dbReference type="ARBA" id="ARBA00022448"/>
    </source>
</evidence>
<dbReference type="Gene3D" id="1.10.3720.10">
    <property type="entry name" value="MetI-like"/>
    <property type="match status" value="1"/>
</dbReference>
<dbReference type="PROSITE" id="PS50928">
    <property type="entry name" value="ABC_TM1"/>
    <property type="match status" value="1"/>
</dbReference>
<dbReference type="InterPro" id="IPR035906">
    <property type="entry name" value="MetI-like_sf"/>
</dbReference>
<dbReference type="PANTHER" id="PTHR30465:SF0">
    <property type="entry name" value="OLIGOPEPTIDE TRANSPORT SYSTEM PERMEASE PROTEIN APPB"/>
    <property type="match status" value="1"/>
</dbReference>
<proteinExistence type="inferred from homology"/>
<evidence type="ECO:0000256" key="1">
    <source>
        <dbReference type="ARBA" id="ARBA00004651"/>
    </source>
</evidence>
<reference evidence="9 10" key="1">
    <citation type="submission" date="2019-08" db="EMBL/GenBank/DDBJ databases">
        <authorList>
            <person name="Liang Q."/>
        </authorList>
    </citation>
    <scope>NUCLEOTIDE SEQUENCE [LARGE SCALE GENOMIC DNA]</scope>
    <source>
        <strain evidence="9 10">V1718</strain>
    </source>
</reference>
<dbReference type="EMBL" id="CP042467">
    <property type="protein sequence ID" value="QED25970.1"/>
    <property type="molecule type" value="Genomic_DNA"/>
</dbReference>
<feature type="domain" description="ABC transmembrane type-1" evidence="8">
    <location>
        <begin position="268"/>
        <end position="494"/>
    </location>
</feature>
<feature type="transmembrane region" description="Helical" evidence="7">
    <location>
        <begin position="304"/>
        <end position="329"/>
    </location>
</feature>
<evidence type="ECO:0000313" key="9">
    <source>
        <dbReference type="EMBL" id="QED25970.1"/>
    </source>
</evidence>
<name>A0A5B8XJM2_9DELT</name>
<dbReference type="Pfam" id="PF00528">
    <property type="entry name" value="BPD_transp_1"/>
    <property type="match status" value="1"/>
</dbReference>
<organism evidence="9 10">
    <name type="scientific">Microvenator marinus</name>
    <dbReference type="NCBI Taxonomy" id="2600177"/>
    <lineage>
        <taxon>Bacteria</taxon>
        <taxon>Deltaproteobacteria</taxon>
        <taxon>Bradymonadales</taxon>
        <taxon>Microvenatoraceae</taxon>
        <taxon>Microvenator</taxon>
    </lineage>
</organism>
<dbReference type="KEGG" id="bbae:FRD01_01580"/>
<dbReference type="GO" id="GO:0005886">
    <property type="term" value="C:plasma membrane"/>
    <property type="evidence" value="ECO:0007669"/>
    <property type="project" value="UniProtKB-SubCell"/>
</dbReference>
<dbReference type="CDD" id="cd06261">
    <property type="entry name" value="TM_PBP2"/>
    <property type="match status" value="1"/>
</dbReference>
<keyword evidence="10" id="KW-1185">Reference proteome</keyword>
<feature type="transmembrane region" description="Helical" evidence="7">
    <location>
        <begin position="268"/>
        <end position="292"/>
    </location>
</feature>
<keyword evidence="5 7" id="KW-1133">Transmembrane helix</keyword>
<protein>
    <submittedName>
        <fullName evidence="9">ABC transporter permease</fullName>
    </submittedName>
</protein>
<keyword evidence="2 7" id="KW-0813">Transport</keyword>
<dbReference type="InterPro" id="IPR000515">
    <property type="entry name" value="MetI-like"/>
</dbReference>
<evidence type="ECO:0000256" key="3">
    <source>
        <dbReference type="ARBA" id="ARBA00022475"/>
    </source>
</evidence>
<feature type="transmembrane region" description="Helical" evidence="7">
    <location>
        <begin position="371"/>
        <end position="390"/>
    </location>
</feature>
<dbReference type="AlphaFoldDB" id="A0A5B8XJM2"/>
<evidence type="ECO:0000256" key="4">
    <source>
        <dbReference type="ARBA" id="ARBA00022692"/>
    </source>
</evidence>
<accession>A0A5B8XJM2</accession>
<feature type="transmembrane region" description="Helical" evidence="7">
    <location>
        <begin position="9"/>
        <end position="30"/>
    </location>
</feature>
<dbReference type="Proteomes" id="UP000321595">
    <property type="component" value="Chromosome"/>
</dbReference>
<dbReference type="GO" id="GO:0055085">
    <property type="term" value="P:transmembrane transport"/>
    <property type="evidence" value="ECO:0007669"/>
    <property type="project" value="InterPro"/>
</dbReference>